<dbReference type="Gene3D" id="3.30.70.890">
    <property type="entry name" value="GHMP kinase, C-terminal domain"/>
    <property type="match status" value="1"/>
</dbReference>
<dbReference type="eggNOG" id="ENOG502QPXH">
    <property type="taxonomic scope" value="Eukaryota"/>
</dbReference>
<dbReference type="Gene3D" id="3.90.550.10">
    <property type="entry name" value="Spore Coat Polysaccharide Biosynthesis Protein SpsA, Chain A"/>
    <property type="match status" value="1"/>
</dbReference>
<evidence type="ECO:0000256" key="1">
    <source>
        <dbReference type="ARBA" id="ARBA00022741"/>
    </source>
</evidence>
<reference evidence="7" key="1">
    <citation type="journal article" date="2010" name="Nature">
        <title>The Amphimedon queenslandica genome and the evolution of animal complexity.</title>
        <authorList>
            <person name="Srivastava M."/>
            <person name="Simakov O."/>
            <person name="Chapman J."/>
            <person name="Fahey B."/>
            <person name="Gauthier M.E."/>
            <person name="Mitros T."/>
            <person name="Richards G.S."/>
            <person name="Conaco C."/>
            <person name="Dacre M."/>
            <person name="Hellsten U."/>
            <person name="Larroux C."/>
            <person name="Putnam N.H."/>
            <person name="Stanke M."/>
            <person name="Adamska M."/>
            <person name="Darling A."/>
            <person name="Degnan S.M."/>
            <person name="Oakley T.H."/>
            <person name="Plachetzki D.C."/>
            <person name="Zhai Y."/>
            <person name="Adamski M."/>
            <person name="Calcino A."/>
            <person name="Cummins S.F."/>
            <person name="Goodstein D.M."/>
            <person name="Harris C."/>
            <person name="Jackson D.J."/>
            <person name="Leys S.P."/>
            <person name="Shu S."/>
            <person name="Woodcroft B.J."/>
            <person name="Vervoort M."/>
            <person name="Kosik K.S."/>
            <person name="Manning G."/>
            <person name="Degnan B.M."/>
            <person name="Rokhsar D.S."/>
        </authorList>
    </citation>
    <scope>NUCLEOTIDE SEQUENCE [LARGE SCALE GENOMIC DNA]</scope>
</reference>
<organism evidence="6">
    <name type="scientific">Amphimedon queenslandica</name>
    <name type="common">Sponge</name>
    <dbReference type="NCBI Taxonomy" id="400682"/>
    <lineage>
        <taxon>Eukaryota</taxon>
        <taxon>Metazoa</taxon>
        <taxon>Porifera</taxon>
        <taxon>Demospongiae</taxon>
        <taxon>Heteroscleromorpha</taxon>
        <taxon>Haplosclerida</taxon>
        <taxon>Niphatidae</taxon>
        <taxon>Amphimedon</taxon>
    </lineage>
</organism>
<dbReference type="Proteomes" id="UP000007879">
    <property type="component" value="Unassembled WGS sequence"/>
</dbReference>
<sequence>MICIIIVAGHGAKLEQEILRDESGQFTDLINVPKALLPAAIQSNASSGSNWKFSDDQRILNCWWDLLKSRQQFKEVYLVTNADKYKHYERWATANEFPVPNIVNDGSTNAENSIGAIAALELTIRSKNINDDILVVAGDMIFDQNFSIEQLLDYFKHKKGDLAIYYDLEENKSTEQRGIIEIDSSSGRIVKFLEKPKPEETASRLACPVFYCLCKSTLPYISKYTDLYREPKDRSFGCFMSWLVNEGHTLYGMKLPSQFQLIGKIDLSEYTSWIQSSIKRNEEPALKPITVRTYARVGLIGNPSDGFNGKTISLTIGDFWAEVTIKPSTKLKLNLHPLNDPTEFGSLSDLYGISRREGYLGGLRLLQATCKKFYEYCSSNGIALARKNFSLSYETNIPRQVGLAGSSAIISSTFKCLMKFFNLTENDIPKPKQPQFVLNVEEEELHITAGLQDRVIQIYEGLVYMDFSEELINRQGHGNYIPMEINDLPPLWLAYVSDPSDSGKIHSTVKERWRGGDEEVIKGMKDFAEITDQARDAIETKNTNQLLELMNANFDLRKKLYTEKALGEKNMRMISIGRKYGSSAKFCGSGGAVVGLCLDEKKKYEMIQEFQSEGFVVCDLKPYDGATKGSDKIEREL</sequence>
<dbReference type="PANTHER" id="PTHR38710">
    <property type="entry name" value="WITH PUTATIVE URIDYL PYROPHOSPHORYLASE-RELATED"/>
    <property type="match status" value="1"/>
</dbReference>
<dbReference type="InterPro" id="IPR036554">
    <property type="entry name" value="GHMP_kinase_C_sf"/>
</dbReference>
<keyword evidence="1" id="KW-0547">Nucleotide-binding</keyword>
<dbReference type="EnsemblMetazoa" id="Aqu2.1.29937_001">
    <property type="protein sequence ID" value="Aqu2.1.29937_001"/>
    <property type="gene ID" value="Aqu2.1.29937"/>
</dbReference>
<feature type="domain" description="GHMP kinase N-terminal" evidence="3">
    <location>
        <begin position="378"/>
        <end position="461"/>
    </location>
</feature>
<accession>A0A1X7URB7</accession>
<dbReference type="KEGG" id="aqu:100635025"/>
<dbReference type="InterPro" id="IPR020568">
    <property type="entry name" value="Ribosomal_Su5_D2-typ_SF"/>
</dbReference>
<dbReference type="SUPFAM" id="SSF54211">
    <property type="entry name" value="Ribosomal protein S5 domain 2-like"/>
    <property type="match status" value="1"/>
</dbReference>
<keyword evidence="2" id="KW-0067">ATP-binding</keyword>
<dbReference type="Pfam" id="PF00288">
    <property type="entry name" value="GHMP_kinases_N"/>
    <property type="match status" value="1"/>
</dbReference>
<feature type="domain" description="Nucleotidyl transferase" evidence="4">
    <location>
        <begin position="58"/>
        <end position="230"/>
    </location>
</feature>
<evidence type="ECO:0008006" key="8">
    <source>
        <dbReference type="Google" id="ProtNLM"/>
    </source>
</evidence>
<dbReference type="Gene3D" id="3.30.230.10">
    <property type="match status" value="1"/>
</dbReference>
<reference evidence="6" key="2">
    <citation type="submission" date="2017-05" db="UniProtKB">
        <authorList>
            <consortium name="EnsemblMetazoa"/>
        </authorList>
    </citation>
    <scope>IDENTIFICATION</scope>
</reference>
<evidence type="ECO:0000313" key="6">
    <source>
        <dbReference type="EnsemblMetazoa" id="Aqu2.1.29937_001"/>
    </source>
</evidence>
<dbReference type="AlphaFoldDB" id="A0A1X7URB7"/>
<evidence type="ECO:0000259" key="4">
    <source>
        <dbReference type="Pfam" id="PF00483"/>
    </source>
</evidence>
<dbReference type="InParanoid" id="A0A1X7URB7"/>
<dbReference type="InterPro" id="IPR029044">
    <property type="entry name" value="Nucleotide-diphossugar_trans"/>
</dbReference>
<evidence type="ECO:0000259" key="5">
    <source>
        <dbReference type="Pfam" id="PF08544"/>
    </source>
</evidence>
<dbReference type="InterPro" id="IPR013750">
    <property type="entry name" value="GHMP_kinase_C_dom"/>
</dbReference>
<keyword evidence="7" id="KW-1185">Reference proteome</keyword>
<gene>
    <name evidence="6" type="primary">100635025</name>
</gene>
<dbReference type="OrthoDB" id="1924968at2759"/>
<evidence type="ECO:0000313" key="7">
    <source>
        <dbReference type="Proteomes" id="UP000007879"/>
    </source>
</evidence>
<evidence type="ECO:0000256" key="2">
    <source>
        <dbReference type="ARBA" id="ARBA00022840"/>
    </source>
</evidence>
<dbReference type="GO" id="GO:0005524">
    <property type="term" value="F:ATP binding"/>
    <property type="evidence" value="ECO:0007669"/>
    <property type="project" value="UniProtKB-KW"/>
</dbReference>
<dbReference type="EnsemblMetazoa" id="XM_011406029.2">
    <property type="protein sequence ID" value="XP_011404331.1"/>
    <property type="gene ID" value="LOC100635025"/>
</dbReference>
<dbReference type="SUPFAM" id="SSF53448">
    <property type="entry name" value="Nucleotide-diphospho-sugar transferases"/>
    <property type="match status" value="1"/>
</dbReference>
<dbReference type="InterPro" id="IPR053034">
    <property type="entry name" value="Glucuronokinase-like"/>
</dbReference>
<dbReference type="Pfam" id="PF08544">
    <property type="entry name" value="GHMP_kinases_C"/>
    <property type="match status" value="1"/>
</dbReference>
<dbReference type="InterPro" id="IPR006204">
    <property type="entry name" value="GHMP_kinase_N_dom"/>
</dbReference>
<dbReference type="STRING" id="400682.A0A1X7URB7"/>
<dbReference type="InterPro" id="IPR014721">
    <property type="entry name" value="Ribsml_uS5_D2-typ_fold_subgr"/>
</dbReference>
<dbReference type="Pfam" id="PF00483">
    <property type="entry name" value="NTP_transferase"/>
    <property type="match status" value="1"/>
</dbReference>
<dbReference type="GO" id="GO:0047940">
    <property type="term" value="F:glucuronokinase activity"/>
    <property type="evidence" value="ECO:0007669"/>
    <property type="project" value="TreeGrafter"/>
</dbReference>
<proteinExistence type="predicted"/>
<dbReference type="SUPFAM" id="SSF55060">
    <property type="entry name" value="GHMP Kinase, C-terminal domain"/>
    <property type="match status" value="1"/>
</dbReference>
<dbReference type="FunFam" id="3.30.230.10:FF:000090">
    <property type="entry name" value="glucuronokinase 1-like isoform X1"/>
    <property type="match status" value="1"/>
</dbReference>
<name>A0A1X7URB7_AMPQE</name>
<protein>
    <recommendedName>
        <fullName evidence="8">Nucleotidyl transferase domain-containing protein</fullName>
    </recommendedName>
</protein>
<evidence type="ECO:0000259" key="3">
    <source>
        <dbReference type="Pfam" id="PF00288"/>
    </source>
</evidence>
<feature type="domain" description="GHMP kinase C-terminal" evidence="5">
    <location>
        <begin position="535"/>
        <end position="613"/>
    </location>
</feature>
<dbReference type="PANTHER" id="PTHR38710:SF1">
    <property type="entry name" value="WITH PUTATIVE URIDYL PYROPHOSPHORYLASE-RELATED"/>
    <property type="match status" value="1"/>
</dbReference>
<dbReference type="InterPro" id="IPR005835">
    <property type="entry name" value="NTP_transferase_dom"/>
</dbReference>